<dbReference type="GO" id="GO:0004930">
    <property type="term" value="F:G protein-coupled receptor activity"/>
    <property type="evidence" value="ECO:0007669"/>
    <property type="project" value="UniProtKB-KW"/>
</dbReference>
<keyword evidence="16" id="KW-1015">Disulfide bond</keyword>
<keyword evidence="13 25" id="KW-1133">Transmembrane helix</keyword>
<dbReference type="FunFam" id="2.10.25.10:FF:000216">
    <property type="entry name" value="Adhesion G protein-coupled receptor E2"/>
    <property type="match status" value="1"/>
</dbReference>
<feature type="domain" description="G-protein coupled receptors family 2 profile 2" evidence="28">
    <location>
        <begin position="560"/>
        <end position="803"/>
    </location>
</feature>
<keyword evidence="6 23" id="KW-0245">EGF-like domain</keyword>
<feature type="domain" description="EGF-like" evidence="26">
    <location>
        <begin position="142"/>
        <end position="181"/>
    </location>
</feature>
<dbReference type="GO" id="GO:0005509">
    <property type="term" value="F:calcium ion binding"/>
    <property type="evidence" value="ECO:0007669"/>
    <property type="project" value="InterPro"/>
</dbReference>
<evidence type="ECO:0000256" key="13">
    <source>
        <dbReference type="ARBA" id="ARBA00022989"/>
    </source>
</evidence>
<dbReference type="PROSITE" id="PS50026">
    <property type="entry name" value="EGF_3"/>
    <property type="match status" value="2"/>
</dbReference>
<dbReference type="CDD" id="cd00054">
    <property type="entry name" value="EGF_CA"/>
    <property type="match status" value="2"/>
</dbReference>
<reference evidence="29" key="3">
    <citation type="submission" date="2025-09" db="UniProtKB">
        <authorList>
            <consortium name="Ensembl"/>
        </authorList>
    </citation>
    <scope>IDENTIFICATION</scope>
</reference>
<keyword evidence="7" id="KW-0597">Phosphoprotein</keyword>
<keyword evidence="10" id="KW-0677">Repeat</keyword>
<dbReference type="InterPro" id="IPR018097">
    <property type="entry name" value="EGF_Ca-bd_CS"/>
</dbReference>
<dbReference type="Pfam" id="PF00002">
    <property type="entry name" value="7tm_2"/>
    <property type="match status" value="1"/>
</dbReference>
<dbReference type="Pfam" id="PF01825">
    <property type="entry name" value="GPS"/>
    <property type="match status" value="1"/>
</dbReference>
<feature type="transmembrane region" description="Helical" evidence="25">
    <location>
        <begin position="566"/>
        <end position="585"/>
    </location>
</feature>
<keyword evidence="19" id="KW-0807">Transducer</keyword>
<evidence type="ECO:0000256" key="19">
    <source>
        <dbReference type="ARBA" id="ARBA00023224"/>
    </source>
</evidence>
<dbReference type="PROSITE" id="PS00650">
    <property type="entry name" value="G_PROTEIN_RECEP_F2_2"/>
    <property type="match status" value="1"/>
</dbReference>
<evidence type="ECO:0000256" key="20">
    <source>
        <dbReference type="ARBA" id="ARBA00055309"/>
    </source>
</evidence>
<comment type="caution">
    <text evidence="23">Lacks conserved residue(s) required for the propagation of feature annotation.</text>
</comment>
<evidence type="ECO:0000259" key="28">
    <source>
        <dbReference type="PROSITE" id="PS50261"/>
    </source>
</evidence>
<feature type="domain" description="GAIN-B" evidence="27">
    <location>
        <begin position="364"/>
        <end position="556"/>
    </location>
</feature>
<dbReference type="SUPFAM" id="SSF57196">
    <property type="entry name" value="EGF/Laminin"/>
    <property type="match status" value="2"/>
</dbReference>
<name>A0A7N9D743_MACFA</name>
<evidence type="ECO:0000256" key="23">
    <source>
        <dbReference type="PROSITE-ProRule" id="PRU00076"/>
    </source>
</evidence>
<evidence type="ECO:0000256" key="1">
    <source>
        <dbReference type="ARBA" id="ARBA00004239"/>
    </source>
</evidence>
<organism evidence="29 30">
    <name type="scientific">Macaca fascicularis</name>
    <name type="common">Crab-eating macaque</name>
    <name type="synonym">Cynomolgus monkey</name>
    <dbReference type="NCBI Taxonomy" id="9541"/>
    <lineage>
        <taxon>Eukaryota</taxon>
        <taxon>Metazoa</taxon>
        <taxon>Chordata</taxon>
        <taxon>Craniata</taxon>
        <taxon>Vertebrata</taxon>
        <taxon>Euteleostomi</taxon>
        <taxon>Mammalia</taxon>
        <taxon>Eutheria</taxon>
        <taxon>Euarchontoglires</taxon>
        <taxon>Primates</taxon>
        <taxon>Haplorrhini</taxon>
        <taxon>Catarrhini</taxon>
        <taxon>Cercopithecidae</taxon>
        <taxon>Cercopithecinae</taxon>
        <taxon>Macaca</taxon>
    </lineage>
</organism>
<dbReference type="InterPro" id="IPR003056">
    <property type="entry name" value="GPCR_2_ADGRE2_ADGRE5"/>
</dbReference>
<dbReference type="Gene3D" id="1.20.1070.10">
    <property type="entry name" value="Rhodopsin 7-helix transmembrane proteins"/>
    <property type="match status" value="1"/>
</dbReference>
<dbReference type="InterPro" id="IPR000832">
    <property type="entry name" value="GPCR_2_secretin-like"/>
</dbReference>
<evidence type="ECO:0000256" key="12">
    <source>
        <dbReference type="ARBA" id="ARBA00022889"/>
    </source>
</evidence>
<feature type="domain" description="EGF-like" evidence="26">
    <location>
        <begin position="194"/>
        <end position="232"/>
    </location>
</feature>
<keyword evidence="17" id="KW-0675">Receptor</keyword>
<evidence type="ECO:0000256" key="5">
    <source>
        <dbReference type="ARBA" id="ARBA00022525"/>
    </source>
</evidence>
<dbReference type="SMART" id="SM00303">
    <property type="entry name" value="GPS"/>
    <property type="match status" value="1"/>
</dbReference>
<dbReference type="Gene3D" id="2.60.220.50">
    <property type="match status" value="1"/>
</dbReference>
<dbReference type="SMART" id="SM00181">
    <property type="entry name" value="EGF"/>
    <property type="match status" value="3"/>
</dbReference>
<dbReference type="Bgee" id="ENSMFAG00000000614">
    <property type="expression patterns" value="Expressed in lung and 12 other cell types or tissues"/>
</dbReference>
<dbReference type="InterPro" id="IPR017983">
    <property type="entry name" value="GPCR_2_secretin-like_CS"/>
</dbReference>
<dbReference type="InterPro" id="IPR000742">
    <property type="entry name" value="EGF"/>
</dbReference>
<dbReference type="InterPro" id="IPR000203">
    <property type="entry name" value="GPS"/>
</dbReference>
<dbReference type="PANTHER" id="PTHR12011">
    <property type="entry name" value="ADHESION G-PROTEIN COUPLED RECEPTOR"/>
    <property type="match status" value="1"/>
</dbReference>
<dbReference type="PRINTS" id="PR01278">
    <property type="entry name" value="CD97PROTEIN"/>
</dbReference>
<feature type="transmembrane region" description="Helical" evidence="25">
    <location>
        <begin position="634"/>
        <end position="655"/>
    </location>
</feature>
<evidence type="ECO:0000256" key="21">
    <source>
        <dbReference type="ARBA" id="ARBA00070225"/>
    </source>
</evidence>
<dbReference type="InterPro" id="IPR057244">
    <property type="entry name" value="GAIN_B"/>
</dbReference>
<evidence type="ECO:0000259" key="27">
    <source>
        <dbReference type="PROSITE" id="PS50221"/>
    </source>
</evidence>
<evidence type="ECO:0000256" key="14">
    <source>
        <dbReference type="ARBA" id="ARBA00023040"/>
    </source>
</evidence>
<accession>A0A7N9D743</accession>
<evidence type="ECO:0000256" key="7">
    <source>
        <dbReference type="ARBA" id="ARBA00022553"/>
    </source>
</evidence>
<evidence type="ECO:0000256" key="16">
    <source>
        <dbReference type="ARBA" id="ARBA00023157"/>
    </source>
</evidence>
<feature type="transmembrane region" description="Helical" evidence="25">
    <location>
        <begin position="667"/>
        <end position="687"/>
    </location>
</feature>
<keyword evidence="11" id="KW-0106">Calcium</keyword>
<evidence type="ECO:0000256" key="24">
    <source>
        <dbReference type="SAM" id="MobiDB-lite"/>
    </source>
</evidence>
<dbReference type="AlphaFoldDB" id="A0A7N9D743"/>
<evidence type="ECO:0000256" key="10">
    <source>
        <dbReference type="ARBA" id="ARBA00022737"/>
    </source>
</evidence>
<comment type="function">
    <text evidence="20">Receptor potentially involved in both adhesion and signaling processes early after leukocyte activation. Plays an essential role in leukocyte migration.</text>
</comment>
<evidence type="ECO:0000256" key="15">
    <source>
        <dbReference type="ARBA" id="ARBA00023136"/>
    </source>
</evidence>
<dbReference type="GO" id="GO:0007189">
    <property type="term" value="P:adenylate cyclase-activating G protein-coupled receptor signaling pathway"/>
    <property type="evidence" value="ECO:0007669"/>
    <property type="project" value="TreeGrafter"/>
</dbReference>
<evidence type="ECO:0000256" key="18">
    <source>
        <dbReference type="ARBA" id="ARBA00023180"/>
    </source>
</evidence>
<comment type="subcellular location">
    <subcellularLocation>
        <location evidence="2">Cell membrane</location>
        <topology evidence="2">Multi-pass membrane protein</topology>
    </subcellularLocation>
    <subcellularLocation>
        <location evidence="1">Secreted</location>
        <location evidence="1">Extracellular space</location>
    </subcellularLocation>
</comment>
<dbReference type="PRINTS" id="PR00249">
    <property type="entry name" value="GPCRSECRETIN"/>
</dbReference>
<keyword evidence="30" id="KW-1185">Reference proteome</keyword>
<dbReference type="InterPro" id="IPR017981">
    <property type="entry name" value="GPCR_2-like_7TM"/>
</dbReference>
<evidence type="ECO:0000256" key="3">
    <source>
        <dbReference type="ARBA" id="ARBA00010933"/>
    </source>
</evidence>
<keyword evidence="18" id="KW-0325">Glycoprotein</keyword>
<evidence type="ECO:0000256" key="25">
    <source>
        <dbReference type="SAM" id="Phobius"/>
    </source>
</evidence>
<evidence type="ECO:0000256" key="9">
    <source>
        <dbReference type="ARBA" id="ARBA00022729"/>
    </source>
</evidence>
<dbReference type="PROSITE" id="PS50261">
    <property type="entry name" value="G_PROTEIN_RECEP_F2_4"/>
    <property type="match status" value="1"/>
</dbReference>
<dbReference type="Pfam" id="PF07645">
    <property type="entry name" value="EGF_CA"/>
    <property type="match status" value="2"/>
</dbReference>
<keyword evidence="4" id="KW-1003">Cell membrane</keyword>
<dbReference type="SUPFAM" id="SSF81321">
    <property type="entry name" value="Family A G protein-coupled receptor-like"/>
    <property type="match status" value="1"/>
</dbReference>
<feature type="transmembrane region" description="Helical" evidence="25">
    <location>
        <begin position="779"/>
        <end position="802"/>
    </location>
</feature>
<dbReference type="PANTHER" id="PTHR12011:SF348">
    <property type="entry name" value="ADHESION G PROTEIN-COUPLED RECEPTOR E5"/>
    <property type="match status" value="1"/>
</dbReference>
<dbReference type="Gene3D" id="2.10.25.10">
    <property type="entry name" value="Laminin"/>
    <property type="match status" value="3"/>
</dbReference>
<dbReference type="GO" id="GO:0007166">
    <property type="term" value="P:cell surface receptor signaling pathway"/>
    <property type="evidence" value="ECO:0007669"/>
    <property type="project" value="InterPro"/>
</dbReference>
<dbReference type="Ensembl" id="ENSMFAT00000083013.1">
    <property type="protein sequence ID" value="ENSMFAP00000059734.1"/>
    <property type="gene ID" value="ENSMFAG00000000614.2"/>
</dbReference>
<dbReference type="InterPro" id="IPR049883">
    <property type="entry name" value="NOTCH1_EGF-like"/>
</dbReference>
<dbReference type="FunFam" id="2.60.220.50:FF:000007">
    <property type="entry name" value="Adhesion G protein-coupled receptor E5"/>
    <property type="match status" value="1"/>
</dbReference>
<evidence type="ECO:0000256" key="22">
    <source>
        <dbReference type="ARBA" id="ARBA00075832"/>
    </source>
</evidence>
<protein>
    <recommendedName>
        <fullName evidence="21">Adhesion G protein-coupled receptor E5</fullName>
    </recommendedName>
    <alternativeName>
        <fullName evidence="22">Leukocyte antigen CD97</fullName>
    </alternativeName>
</protein>
<dbReference type="FunFam" id="1.20.1070.10:FF:000136">
    <property type="entry name" value="Adhesion G protein-coupled receptor E5"/>
    <property type="match status" value="1"/>
</dbReference>
<gene>
    <name evidence="29" type="primary">ADGRE5</name>
</gene>
<dbReference type="Proteomes" id="UP000233100">
    <property type="component" value="Chromosome 19"/>
</dbReference>
<keyword evidence="8 25" id="KW-0812">Transmembrane</keyword>
<dbReference type="PROSITE" id="PS50221">
    <property type="entry name" value="GAIN_B"/>
    <property type="match status" value="1"/>
</dbReference>
<evidence type="ECO:0000256" key="2">
    <source>
        <dbReference type="ARBA" id="ARBA00004651"/>
    </source>
</evidence>
<dbReference type="InterPro" id="IPR000152">
    <property type="entry name" value="EGF-type_Asp/Asn_hydroxyl_site"/>
</dbReference>
<dbReference type="SMART" id="SM00179">
    <property type="entry name" value="EGF_CA"/>
    <property type="match status" value="2"/>
</dbReference>
<evidence type="ECO:0000256" key="11">
    <source>
        <dbReference type="ARBA" id="ARBA00022837"/>
    </source>
</evidence>
<evidence type="ECO:0000256" key="4">
    <source>
        <dbReference type="ARBA" id="ARBA00022475"/>
    </source>
</evidence>
<evidence type="ECO:0000256" key="17">
    <source>
        <dbReference type="ARBA" id="ARBA00023170"/>
    </source>
</evidence>
<comment type="similarity">
    <text evidence="3">Belongs to the G-protein coupled receptor 2 family. LN-TM7 subfamily.</text>
</comment>
<dbReference type="InterPro" id="IPR001881">
    <property type="entry name" value="EGF-like_Ca-bd_dom"/>
</dbReference>
<keyword evidence="12" id="KW-0130">Cell adhesion</keyword>
<feature type="transmembrane region" description="Helical" evidence="25">
    <location>
        <begin position="597"/>
        <end position="614"/>
    </location>
</feature>
<evidence type="ECO:0000313" key="30">
    <source>
        <dbReference type="Proteomes" id="UP000233100"/>
    </source>
</evidence>
<dbReference type="InterPro" id="IPR046338">
    <property type="entry name" value="GAIN_dom_sf"/>
</dbReference>
<evidence type="ECO:0000256" key="8">
    <source>
        <dbReference type="ARBA" id="ARBA00022692"/>
    </source>
</evidence>
<dbReference type="PROSITE" id="PS00010">
    <property type="entry name" value="ASX_HYDROXYL"/>
    <property type="match status" value="2"/>
</dbReference>
<dbReference type="GO" id="GO:0005886">
    <property type="term" value="C:plasma membrane"/>
    <property type="evidence" value="ECO:0007669"/>
    <property type="project" value="UniProtKB-SubCell"/>
</dbReference>
<dbReference type="FunFam" id="2.10.25.10:FF:000269">
    <property type="entry name" value="Adhesion G protein-coupled receptor E2"/>
    <property type="match status" value="1"/>
</dbReference>
<evidence type="ECO:0000256" key="6">
    <source>
        <dbReference type="ARBA" id="ARBA00022536"/>
    </source>
</evidence>
<proteinExistence type="inferred from homology"/>
<dbReference type="GeneTree" id="ENSGT00940000160578"/>
<keyword evidence="14" id="KW-0297">G-protein coupled receptor</keyword>
<evidence type="ECO:0000313" key="29">
    <source>
        <dbReference type="Ensembl" id="ENSMFAP00000059734.1"/>
    </source>
</evidence>
<keyword evidence="15 25" id="KW-0472">Membrane</keyword>
<evidence type="ECO:0000259" key="26">
    <source>
        <dbReference type="PROSITE" id="PS50026"/>
    </source>
</evidence>
<reference evidence="29 30" key="1">
    <citation type="submission" date="2013-03" db="EMBL/GenBank/DDBJ databases">
        <authorList>
            <person name="Warren W."/>
            <person name="Wilson R.K."/>
        </authorList>
    </citation>
    <scope>NUCLEOTIDE SEQUENCE</scope>
</reference>
<reference evidence="29" key="2">
    <citation type="submission" date="2025-08" db="UniProtKB">
        <authorList>
            <consortium name="Ensembl"/>
        </authorList>
    </citation>
    <scope>IDENTIFICATION</scope>
</reference>
<sequence length="956" mass="105104">MVETPAEDFESSCTASSGEGPGPAAVSPHLLHKVLASGQSAQLPSLRRGSPQSCPAWGDRTDLSHSLFPLPLLPAARTMGGRVFLAFCVWLTLLGAETQDSRDCARWCPENSLCVNATACRCNPGFSSSSEIFTSPTEICDDINECVPPSKVSCGKSSDCRNTEGSYDCVCNPGYELVSGAKTFKNESENTCQDVDECSSGLHQCDNSTVCFNIVGSYTCRCRPGWEPKHGIPNNQKDTVCKEMNFPTWTLPPGVHSQTLSQFFNKVQDLDRDFKTSSANVTIQNLIKLVDELMEAPGDIEALAPSVRHLIATQLLSNLEDILRILAKTLPEGPFTYLSPSNTGETLACPALTLGPTWYPGSLITTAPLPSELTLMIQKQGDKNVTMGQSNARMKLNWAVAAGAKDPGPAVAGILSIQNMTTLLANASLNLHSKKQAELEEIYESNIRGVRLRRLSAVNSVFLSHNNTKELNFPILFAFSHLESSGGKEGRDPPAKDVMPGPRQELICAFWKSDSNRGGHWATEGCRVLGSKNGSTTCQCSHLSSFAILMAHYDLEDWKLSLITRVGLALSLFCLLLCILTFLLVRPIQGSRTTIHLHLCICLFVGSTIFLAGIENEGGQVGLRCRLVAGLLHYCFLAAFCWMSLEGLELYFLVVRVFQGQGLSTRWLCLIGYGVPLLIVGVSAAVYSKGYGRPRYCWLDFEQGFLWSFLGPVTFIILCNAVIFVTTVWKLTQKFSEINPDMKKLKKARALTITAIAQLFLLGCTWVFGLFIFDDRSLVLTYVFTILNCLQGAFLYLLHCLLNKKVREEYRKWACLVASGSKYSEFTSTTSGTGHNQTRVRGCAWGGCVGRKAPGLAGLRSHWALLSRPSGRQSLAYESTWFWTVQQLLWPQQLCTRRPSIFPSSTALLPPPSLPKPRVCHQEGVAAIVWHQSPGHPVGWSRSHWSYCWLPLSSTL</sequence>
<feature type="transmembrane region" description="Helical" evidence="25">
    <location>
        <begin position="707"/>
        <end position="729"/>
    </location>
</feature>
<dbReference type="FunFam" id="2.10.25.10:FF:000177">
    <property type="entry name" value="Adhesion G protein-coupled receptor E2"/>
    <property type="match status" value="1"/>
</dbReference>
<feature type="region of interest" description="Disordered" evidence="24">
    <location>
        <begin position="1"/>
        <end position="24"/>
    </location>
</feature>
<keyword evidence="9" id="KW-0732">Signal</keyword>
<dbReference type="GO" id="GO:0007155">
    <property type="term" value="P:cell adhesion"/>
    <property type="evidence" value="ECO:0007669"/>
    <property type="project" value="UniProtKB-KW"/>
</dbReference>
<feature type="transmembrane region" description="Helical" evidence="25">
    <location>
        <begin position="750"/>
        <end position="773"/>
    </location>
</feature>
<feature type="compositionally biased region" description="Acidic residues" evidence="24">
    <location>
        <begin position="1"/>
        <end position="10"/>
    </location>
</feature>
<dbReference type="PROSITE" id="PS01187">
    <property type="entry name" value="EGF_CA"/>
    <property type="match status" value="1"/>
</dbReference>
<dbReference type="GO" id="GO:0005576">
    <property type="term" value="C:extracellular region"/>
    <property type="evidence" value="ECO:0007669"/>
    <property type="project" value="UniProtKB-SubCell"/>
</dbReference>
<keyword evidence="5" id="KW-0964">Secreted</keyword>